<proteinExistence type="predicted"/>
<dbReference type="PANTHER" id="PTHR33164">
    <property type="entry name" value="TRANSCRIPTIONAL REGULATOR, MARR FAMILY"/>
    <property type="match status" value="1"/>
</dbReference>
<dbReference type="AlphaFoldDB" id="A0AA89L4T8"/>
<name>A0AA89L4T8_9LACO</name>
<reference evidence="2 3" key="1">
    <citation type="journal article" date="2015" name="Genome Announc.">
        <title>Expanding the biotechnology potential of lactobacilli through comparative genomics of 213 strains and associated genera.</title>
        <authorList>
            <person name="Sun Z."/>
            <person name="Harris H.M."/>
            <person name="McCann A."/>
            <person name="Guo C."/>
            <person name="Argimon S."/>
            <person name="Zhang W."/>
            <person name="Yang X."/>
            <person name="Jeffery I.B."/>
            <person name="Cooney J.C."/>
            <person name="Kagawa T.F."/>
            <person name="Liu W."/>
            <person name="Song Y."/>
            <person name="Salvetti E."/>
            <person name="Wrobel A."/>
            <person name="Rasinkangas P."/>
            <person name="Parkhill J."/>
            <person name="Rea M.C."/>
            <person name="O'Sullivan O."/>
            <person name="Ritari J."/>
            <person name="Douillard F.P."/>
            <person name="Paul Ross R."/>
            <person name="Yang R."/>
            <person name="Briner A.E."/>
            <person name="Felis G.E."/>
            <person name="de Vos W.M."/>
            <person name="Barrangou R."/>
            <person name="Klaenhammer T.R."/>
            <person name="Caufield P.W."/>
            <person name="Cui Y."/>
            <person name="Zhang H."/>
            <person name="O'Toole P.W."/>
        </authorList>
    </citation>
    <scope>NUCLEOTIDE SEQUENCE [LARGE SCALE GENOMIC DNA]</scope>
    <source>
        <strain evidence="2 3">DSM 20719</strain>
    </source>
</reference>
<feature type="domain" description="HTH marR-type" evidence="1">
    <location>
        <begin position="1"/>
        <end position="130"/>
    </location>
</feature>
<evidence type="ECO:0000259" key="1">
    <source>
        <dbReference type="PROSITE" id="PS50995"/>
    </source>
</evidence>
<dbReference type="PROSITE" id="PS50995">
    <property type="entry name" value="HTH_MARR_2"/>
    <property type="match status" value="1"/>
</dbReference>
<dbReference type="SUPFAM" id="SSF46785">
    <property type="entry name" value="Winged helix' DNA-binding domain"/>
    <property type="match status" value="1"/>
</dbReference>
<sequence length="130" mass="15157">MDDKIALMSQWYLEGVYLIQQLNAVCQEHDLSYDQYLVLEQIIEEKRDTPKQIADVFKTSAPAASRKVNTLQSKGFVRKIRDIDRDQRTVELEVTLDGIQRYQAIRHALTTKNRQFKPADIEHLRAIKAL</sequence>
<comment type="caution">
    <text evidence="2">The sequence shown here is derived from an EMBL/GenBank/DDBJ whole genome shotgun (WGS) entry which is preliminary data.</text>
</comment>
<dbReference type="PANTHER" id="PTHR33164:SF43">
    <property type="entry name" value="HTH-TYPE TRANSCRIPTIONAL REPRESSOR YETL"/>
    <property type="match status" value="1"/>
</dbReference>
<accession>A0AA89L4T8</accession>
<dbReference type="GO" id="GO:0006950">
    <property type="term" value="P:response to stress"/>
    <property type="evidence" value="ECO:0007669"/>
    <property type="project" value="TreeGrafter"/>
</dbReference>
<dbReference type="RefSeq" id="WP_151886759.1">
    <property type="nucleotide sequence ID" value="NZ_AYZB01000002.1"/>
</dbReference>
<dbReference type="InterPro" id="IPR036388">
    <property type="entry name" value="WH-like_DNA-bd_sf"/>
</dbReference>
<dbReference type="InterPro" id="IPR039422">
    <property type="entry name" value="MarR/SlyA-like"/>
</dbReference>
<dbReference type="InterPro" id="IPR036390">
    <property type="entry name" value="WH_DNA-bd_sf"/>
</dbReference>
<gene>
    <name evidence="2" type="ORF">FC90_GL000559</name>
</gene>
<dbReference type="InterPro" id="IPR000835">
    <property type="entry name" value="HTH_MarR-typ"/>
</dbReference>
<dbReference type="Gene3D" id="1.10.10.10">
    <property type="entry name" value="Winged helix-like DNA-binding domain superfamily/Winged helix DNA-binding domain"/>
    <property type="match status" value="1"/>
</dbReference>
<dbReference type="GO" id="GO:0003700">
    <property type="term" value="F:DNA-binding transcription factor activity"/>
    <property type="evidence" value="ECO:0007669"/>
    <property type="project" value="InterPro"/>
</dbReference>
<dbReference type="EMBL" id="AYZB01000002">
    <property type="protein sequence ID" value="KRM24418.1"/>
    <property type="molecule type" value="Genomic_DNA"/>
</dbReference>
<organism evidence="2 3">
    <name type="scientific">Latilactobacillus graminis DSM 20719</name>
    <dbReference type="NCBI Taxonomy" id="1423752"/>
    <lineage>
        <taxon>Bacteria</taxon>
        <taxon>Bacillati</taxon>
        <taxon>Bacillota</taxon>
        <taxon>Bacilli</taxon>
        <taxon>Lactobacillales</taxon>
        <taxon>Lactobacillaceae</taxon>
        <taxon>Latilactobacillus</taxon>
    </lineage>
</organism>
<dbReference type="Pfam" id="PF12802">
    <property type="entry name" value="MarR_2"/>
    <property type="match status" value="1"/>
</dbReference>
<dbReference type="Proteomes" id="UP000050823">
    <property type="component" value="Unassembled WGS sequence"/>
</dbReference>
<evidence type="ECO:0000313" key="3">
    <source>
        <dbReference type="Proteomes" id="UP000050823"/>
    </source>
</evidence>
<evidence type="ECO:0000313" key="2">
    <source>
        <dbReference type="EMBL" id="KRM24418.1"/>
    </source>
</evidence>
<protein>
    <recommendedName>
        <fullName evidence="1">HTH marR-type domain-containing protein</fullName>
    </recommendedName>
</protein>
<dbReference type="SMART" id="SM00347">
    <property type="entry name" value="HTH_MARR"/>
    <property type="match status" value="1"/>
</dbReference>